<dbReference type="GO" id="GO:0000976">
    <property type="term" value="F:transcription cis-regulatory region binding"/>
    <property type="evidence" value="ECO:0007669"/>
    <property type="project" value="TreeGrafter"/>
</dbReference>
<sequence length="189" mass="20138">MTAGERREQILRAALTVFAAGGYSGTTTDQVARAARVSQPYVVRLFGGKQQLFAEVYERASRRVLEALAAVAPGPEATREMGEAYVGLLADRDLLLLLLHGFAAGSEPEIGRLARHTLGESYRLYRERTGEGEDEARVFVAHGMLINVMLAVGAPEHAGEDLALDALTVCTFGSGLPVALAGARAEVGR</sequence>
<keyword evidence="5" id="KW-1185">Reference proteome</keyword>
<keyword evidence="1 2" id="KW-0238">DNA-binding</keyword>
<dbReference type="EMBL" id="SDWW01000005">
    <property type="protein sequence ID" value="RYV52520.1"/>
    <property type="molecule type" value="Genomic_DNA"/>
</dbReference>
<dbReference type="PROSITE" id="PS50977">
    <property type="entry name" value="HTH_TETR_2"/>
    <property type="match status" value="1"/>
</dbReference>
<dbReference type="GO" id="GO:0003700">
    <property type="term" value="F:DNA-binding transcription factor activity"/>
    <property type="evidence" value="ECO:0007669"/>
    <property type="project" value="TreeGrafter"/>
</dbReference>
<dbReference type="InterPro" id="IPR001647">
    <property type="entry name" value="HTH_TetR"/>
</dbReference>
<dbReference type="InterPro" id="IPR009057">
    <property type="entry name" value="Homeodomain-like_sf"/>
</dbReference>
<proteinExistence type="predicted"/>
<dbReference type="SUPFAM" id="SSF46689">
    <property type="entry name" value="Homeodomain-like"/>
    <property type="match status" value="1"/>
</dbReference>
<dbReference type="Pfam" id="PF00440">
    <property type="entry name" value="TetR_N"/>
    <property type="match status" value="1"/>
</dbReference>
<accession>A0A4Q5N2Y8</accession>
<dbReference type="PANTHER" id="PTHR30055">
    <property type="entry name" value="HTH-TYPE TRANSCRIPTIONAL REGULATOR RUTR"/>
    <property type="match status" value="1"/>
</dbReference>
<dbReference type="OrthoDB" id="3691941at2"/>
<feature type="domain" description="HTH tetR-type" evidence="3">
    <location>
        <begin position="4"/>
        <end position="64"/>
    </location>
</feature>
<evidence type="ECO:0000313" key="4">
    <source>
        <dbReference type="EMBL" id="RYV52520.1"/>
    </source>
</evidence>
<reference evidence="4 5" key="1">
    <citation type="submission" date="2019-01" db="EMBL/GenBank/DDBJ databases">
        <title>Novel species of Cellulomonas.</title>
        <authorList>
            <person name="Liu Q."/>
            <person name="Xin Y.-H."/>
        </authorList>
    </citation>
    <scope>NUCLEOTIDE SEQUENCE [LARGE SCALE GENOMIC DNA]</scope>
    <source>
        <strain evidence="4 5">HLT2-17</strain>
    </source>
</reference>
<dbReference type="InterPro" id="IPR050109">
    <property type="entry name" value="HTH-type_TetR-like_transc_reg"/>
</dbReference>
<dbReference type="Proteomes" id="UP000293764">
    <property type="component" value="Unassembled WGS sequence"/>
</dbReference>
<name>A0A4Q5N2Y8_9MICO</name>
<organism evidence="4 5">
    <name type="scientific">Pengzhenrongella frigida</name>
    <dbReference type="NCBI Taxonomy" id="1259133"/>
    <lineage>
        <taxon>Bacteria</taxon>
        <taxon>Bacillati</taxon>
        <taxon>Actinomycetota</taxon>
        <taxon>Actinomycetes</taxon>
        <taxon>Micrococcales</taxon>
        <taxon>Pengzhenrongella</taxon>
    </lineage>
</organism>
<dbReference type="PANTHER" id="PTHR30055:SF146">
    <property type="entry name" value="HTH-TYPE TRANSCRIPTIONAL DUAL REGULATOR CECR"/>
    <property type="match status" value="1"/>
</dbReference>
<evidence type="ECO:0000313" key="5">
    <source>
        <dbReference type="Proteomes" id="UP000293764"/>
    </source>
</evidence>
<dbReference type="Gene3D" id="1.10.357.10">
    <property type="entry name" value="Tetracycline Repressor, domain 2"/>
    <property type="match status" value="1"/>
</dbReference>
<comment type="caution">
    <text evidence="4">The sequence shown here is derived from an EMBL/GenBank/DDBJ whole genome shotgun (WGS) entry which is preliminary data.</text>
</comment>
<gene>
    <name evidence="4" type="ORF">EUA98_02875</name>
</gene>
<evidence type="ECO:0000256" key="2">
    <source>
        <dbReference type="PROSITE-ProRule" id="PRU00335"/>
    </source>
</evidence>
<evidence type="ECO:0000256" key="1">
    <source>
        <dbReference type="ARBA" id="ARBA00023125"/>
    </source>
</evidence>
<feature type="DNA-binding region" description="H-T-H motif" evidence="2">
    <location>
        <begin position="27"/>
        <end position="46"/>
    </location>
</feature>
<evidence type="ECO:0000259" key="3">
    <source>
        <dbReference type="PROSITE" id="PS50977"/>
    </source>
</evidence>
<dbReference type="AlphaFoldDB" id="A0A4Q5N2Y8"/>
<protein>
    <submittedName>
        <fullName evidence="4">TetR/AcrR family transcriptional regulator</fullName>
    </submittedName>
</protein>